<dbReference type="InterPro" id="IPR050055">
    <property type="entry name" value="EF-Tu_GTPase"/>
</dbReference>
<dbReference type="Gene3D" id="1.10.10.2770">
    <property type="match status" value="1"/>
</dbReference>
<dbReference type="NCBIfam" id="TIGR00231">
    <property type="entry name" value="small_GTP"/>
    <property type="match status" value="1"/>
</dbReference>
<dbReference type="Gene3D" id="2.40.30.10">
    <property type="entry name" value="Translation factors"/>
    <property type="match status" value="1"/>
</dbReference>
<dbReference type="GO" id="GO:0005525">
    <property type="term" value="F:GTP binding"/>
    <property type="evidence" value="ECO:0007669"/>
    <property type="project" value="UniProtKB-KW"/>
</dbReference>
<keyword evidence="3" id="KW-0963">Cytoplasm</keyword>
<dbReference type="GO" id="GO:0003746">
    <property type="term" value="F:translation elongation factor activity"/>
    <property type="evidence" value="ECO:0007669"/>
    <property type="project" value="InterPro"/>
</dbReference>
<dbReference type="InterPro" id="IPR009000">
    <property type="entry name" value="Transl_B-barrel_sf"/>
</dbReference>
<keyword evidence="5" id="KW-0648">Protein biosynthesis</keyword>
<dbReference type="SUPFAM" id="SSF46785">
    <property type="entry name" value="Winged helix' DNA-binding domain"/>
    <property type="match status" value="2"/>
</dbReference>
<keyword evidence="4" id="KW-0547">Nucleotide-binding</keyword>
<evidence type="ECO:0000313" key="11">
    <source>
        <dbReference type="Proteomes" id="UP000076079"/>
    </source>
</evidence>
<dbReference type="InterPro" id="IPR015191">
    <property type="entry name" value="SelB_WHD4"/>
</dbReference>
<dbReference type="InterPro" id="IPR015190">
    <property type="entry name" value="Elong_fac_SelB-wing-hlx_typ-2"/>
</dbReference>
<dbReference type="GO" id="GO:0001514">
    <property type="term" value="P:selenocysteine incorporation"/>
    <property type="evidence" value="ECO:0007669"/>
    <property type="project" value="InterPro"/>
</dbReference>
<dbReference type="OrthoDB" id="9804504at2"/>
<dbReference type="Pfam" id="PF09107">
    <property type="entry name" value="WHD_3rd_SelB"/>
    <property type="match status" value="1"/>
</dbReference>
<feature type="domain" description="Tr-type G" evidence="9">
    <location>
        <begin position="1"/>
        <end position="173"/>
    </location>
</feature>
<dbReference type="SUPFAM" id="SSF52540">
    <property type="entry name" value="P-loop containing nucleoside triphosphate hydrolases"/>
    <property type="match status" value="1"/>
</dbReference>
<dbReference type="CDD" id="cd03696">
    <property type="entry name" value="SelB_II"/>
    <property type="match status" value="1"/>
</dbReference>
<dbReference type="PROSITE" id="PS00301">
    <property type="entry name" value="G_TR_1"/>
    <property type="match status" value="1"/>
</dbReference>
<dbReference type="InterPro" id="IPR057335">
    <property type="entry name" value="Beta-barrel_SelB"/>
</dbReference>
<proteinExistence type="predicted"/>
<sequence length="629" mass="67396">MTHLTIATAGHIDHGKSALVQALTGTNPDRLPEEQARGISIELGFAHVTVGDVTLSFVDVPGHERFVRTMLAGVGGIDAVLLVVAADESVMPQTREHFDICRLLDVRSGVIALTRCDLADEMMQAVAESDVQELVAGTPLASAPIVRVSARTGEGLEALRRALVRCGDSRRLRRSDVPARLPIDRAFTVKGFGTVVTGTLWSGSIELETELTLWPAGQAVRVRGLQVHGAPAARADAGQRVAVNLASVALEQVERGHVLLGDGVALSTRRMAVDVEILPDAPAQKHGTRVHVHLGTSVVLGRLILPGREATGEVRVLAPGEGGAALLRLEAPLPPRRGDRLVLRSYSPVTTIGGACVTDPLPPPRMLHRAGTPHEDSAALVLSRVRERGTFGCPEAELPARCGLPPATTHQVIRELEARGQLVSLGSYWVDADVMPEMRATLLKIIDTAHASDPLQAGIPRASLRVAAGRRWRPELVDLVLSRLVREGVVAGDDRIARVAAAPAGRDPLETRVLALIEAAALQGLSLPELEAALPGIDRKGTATMLARLVKTREVERLGDLCVSASRLKGLTDELRRLAGTGEVPARIEVGWFKERYGLTRRAAIPLLEWLDRTRVTRREGEARVLTGT</sequence>
<dbReference type="AlphaFoldDB" id="A0A143PQW0"/>
<dbReference type="STRING" id="1855912.LuPra_04246"/>
<dbReference type="InterPro" id="IPR031157">
    <property type="entry name" value="G_TR_CS"/>
</dbReference>
<dbReference type="PANTHER" id="PTHR43721">
    <property type="entry name" value="ELONGATION FACTOR TU-RELATED"/>
    <property type="match status" value="1"/>
</dbReference>
<evidence type="ECO:0000256" key="6">
    <source>
        <dbReference type="ARBA" id="ARBA00023134"/>
    </source>
</evidence>
<evidence type="ECO:0000256" key="1">
    <source>
        <dbReference type="ARBA" id="ARBA00004496"/>
    </source>
</evidence>
<dbReference type="NCBIfam" id="TIGR00475">
    <property type="entry name" value="selB"/>
    <property type="match status" value="1"/>
</dbReference>
<dbReference type="CDD" id="cd04171">
    <property type="entry name" value="SelB"/>
    <property type="match status" value="1"/>
</dbReference>
<dbReference type="Gene3D" id="3.40.50.300">
    <property type="entry name" value="P-loop containing nucleotide triphosphate hydrolases"/>
    <property type="match status" value="1"/>
</dbReference>
<dbReference type="InterPro" id="IPR036390">
    <property type="entry name" value="WH_DNA-bd_sf"/>
</dbReference>
<dbReference type="SUPFAM" id="SSF50447">
    <property type="entry name" value="Translation proteins"/>
    <property type="match status" value="1"/>
</dbReference>
<dbReference type="GO" id="GO:0003924">
    <property type="term" value="F:GTPase activity"/>
    <property type="evidence" value="ECO:0007669"/>
    <property type="project" value="InterPro"/>
</dbReference>
<accession>A0A143PQW0</accession>
<comment type="subcellular location">
    <subcellularLocation>
        <location evidence="1">Cytoplasm</location>
    </subcellularLocation>
</comment>
<evidence type="ECO:0000256" key="2">
    <source>
        <dbReference type="ARBA" id="ARBA00015953"/>
    </source>
</evidence>
<gene>
    <name evidence="10" type="primary">selB</name>
    <name evidence="10" type="ORF">LuPra_04246</name>
</gene>
<keyword evidence="6" id="KW-0342">GTP-binding</keyword>
<dbReference type="Pfam" id="PF25461">
    <property type="entry name" value="Beta-barrel_SelB"/>
    <property type="match status" value="1"/>
</dbReference>
<dbReference type="InterPro" id="IPR000795">
    <property type="entry name" value="T_Tr_GTP-bd_dom"/>
</dbReference>
<dbReference type="EMBL" id="CP015136">
    <property type="protein sequence ID" value="AMY11002.1"/>
    <property type="molecule type" value="Genomic_DNA"/>
</dbReference>
<dbReference type="InterPro" id="IPR009001">
    <property type="entry name" value="Transl_elong_EF1A/Init_IF2_C"/>
</dbReference>
<dbReference type="InterPro" id="IPR027417">
    <property type="entry name" value="P-loop_NTPase"/>
</dbReference>
<dbReference type="Pfam" id="PF09106">
    <property type="entry name" value="WHD_2nd_SelB"/>
    <property type="match status" value="1"/>
</dbReference>
<evidence type="ECO:0000259" key="9">
    <source>
        <dbReference type="PROSITE" id="PS51722"/>
    </source>
</evidence>
<reference evidence="10 11" key="1">
    <citation type="journal article" date="2016" name="Genome Announc.">
        <title>First Complete Genome Sequence of a Subdivision 6 Acidobacterium Strain.</title>
        <authorList>
            <person name="Huang S."/>
            <person name="Vieira S."/>
            <person name="Bunk B."/>
            <person name="Riedel T."/>
            <person name="Sproer C."/>
            <person name="Overmann J."/>
        </authorList>
    </citation>
    <scope>NUCLEOTIDE SEQUENCE [LARGE SCALE GENOMIC DNA]</scope>
    <source>
        <strain evidence="11">DSM 100886 HEG_-6_39</strain>
    </source>
</reference>
<keyword evidence="11" id="KW-1185">Reference proteome</keyword>
<evidence type="ECO:0000256" key="3">
    <source>
        <dbReference type="ARBA" id="ARBA00022490"/>
    </source>
</evidence>
<dbReference type="Pfam" id="PF00009">
    <property type="entry name" value="GTP_EFTU"/>
    <property type="match status" value="1"/>
</dbReference>
<evidence type="ECO:0000256" key="8">
    <source>
        <dbReference type="ARBA" id="ARBA00031615"/>
    </source>
</evidence>
<dbReference type="PATRIC" id="fig|1813736.3.peg.4486"/>
<dbReference type="GO" id="GO:0003723">
    <property type="term" value="F:RNA binding"/>
    <property type="evidence" value="ECO:0007669"/>
    <property type="project" value="InterPro"/>
</dbReference>
<dbReference type="SUPFAM" id="SSF50465">
    <property type="entry name" value="EF-Tu/eEF-1alpha/eIF2-gamma C-terminal domain"/>
    <property type="match status" value="1"/>
</dbReference>
<evidence type="ECO:0000313" key="10">
    <source>
        <dbReference type="EMBL" id="AMY11002.1"/>
    </source>
</evidence>
<evidence type="ECO:0000256" key="5">
    <source>
        <dbReference type="ARBA" id="ARBA00022917"/>
    </source>
</evidence>
<dbReference type="CDD" id="cd15491">
    <property type="entry name" value="selB_III"/>
    <property type="match status" value="1"/>
</dbReference>
<dbReference type="InterPro" id="IPR004535">
    <property type="entry name" value="Transl_elong_SelB"/>
</dbReference>
<evidence type="ECO:0000256" key="7">
    <source>
        <dbReference type="ARBA" id="ARBA00025526"/>
    </source>
</evidence>
<evidence type="ECO:0000256" key="4">
    <source>
        <dbReference type="ARBA" id="ARBA00022741"/>
    </source>
</evidence>
<name>A0A143PQW0_LUTPR</name>
<dbReference type="InterPro" id="IPR004161">
    <property type="entry name" value="EFTu-like_2"/>
</dbReference>
<dbReference type="GO" id="GO:0005829">
    <property type="term" value="C:cytosol"/>
    <property type="evidence" value="ECO:0007669"/>
    <property type="project" value="TreeGrafter"/>
</dbReference>
<reference evidence="11" key="2">
    <citation type="submission" date="2016-04" db="EMBL/GenBank/DDBJ databases">
        <title>First Complete Genome Sequence of a Subdivision 6 Acidobacterium.</title>
        <authorList>
            <person name="Huang S."/>
            <person name="Vieira S."/>
            <person name="Bunk B."/>
            <person name="Riedel T."/>
            <person name="Sproeer C."/>
            <person name="Overmann J."/>
        </authorList>
    </citation>
    <scope>NUCLEOTIDE SEQUENCE [LARGE SCALE GENOMIC DNA]</scope>
    <source>
        <strain evidence="11">DSM 100886 HEG_-6_39</strain>
    </source>
</reference>
<dbReference type="PROSITE" id="PS51722">
    <property type="entry name" value="G_TR_2"/>
    <property type="match status" value="1"/>
</dbReference>
<dbReference type="RefSeq" id="WP_110172591.1">
    <property type="nucleotide sequence ID" value="NZ_CP015136.1"/>
</dbReference>
<protein>
    <recommendedName>
        <fullName evidence="2">Selenocysteine-specific elongation factor</fullName>
    </recommendedName>
    <alternativeName>
        <fullName evidence="8">SelB translation factor</fullName>
    </alternativeName>
</protein>
<dbReference type="Gene3D" id="1.10.10.10">
    <property type="entry name" value="Winged helix-like DNA-binding domain superfamily/Winged helix DNA-binding domain"/>
    <property type="match status" value="1"/>
</dbReference>
<organism evidence="10 11">
    <name type="scientific">Luteitalea pratensis</name>
    <dbReference type="NCBI Taxonomy" id="1855912"/>
    <lineage>
        <taxon>Bacteria</taxon>
        <taxon>Pseudomonadati</taxon>
        <taxon>Acidobacteriota</taxon>
        <taxon>Vicinamibacteria</taxon>
        <taxon>Vicinamibacterales</taxon>
        <taxon>Vicinamibacteraceae</taxon>
        <taxon>Luteitalea</taxon>
    </lineage>
</organism>
<dbReference type="InterPro" id="IPR005225">
    <property type="entry name" value="Small_GTP-bd"/>
</dbReference>
<dbReference type="PANTHER" id="PTHR43721:SF22">
    <property type="entry name" value="ELONGATION FACTOR TU, MITOCHONDRIAL"/>
    <property type="match status" value="1"/>
</dbReference>
<dbReference type="Pfam" id="PF03144">
    <property type="entry name" value="GTP_EFTU_D2"/>
    <property type="match status" value="1"/>
</dbReference>
<dbReference type="InterPro" id="IPR036388">
    <property type="entry name" value="WH-like_DNA-bd_sf"/>
</dbReference>
<dbReference type="Proteomes" id="UP000076079">
    <property type="component" value="Chromosome"/>
</dbReference>
<comment type="function">
    <text evidence="7">Translation factor necessary for the incorporation of selenocysteine into proteins. It probably replaces EF-Tu for the insertion of selenocysteine directed by the UGA codon. SelB binds GTP and GDP.</text>
</comment>
<dbReference type="KEGG" id="abac:LuPra_04246"/>